<accession>A0ABR4ALZ6</accession>
<reference evidence="2 3" key="1">
    <citation type="submission" date="2024-09" db="EMBL/GenBank/DDBJ databases">
        <title>Rethinking Asexuality: The Enigmatic Case of Functional Sexual Genes in Lepraria (Stereocaulaceae).</title>
        <authorList>
            <person name="Doellman M."/>
            <person name="Sun Y."/>
            <person name="Barcenas-Pena A."/>
            <person name="Lumbsch H.T."/>
            <person name="Grewe F."/>
        </authorList>
    </citation>
    <scope>NUCLEOTIDE SEQUENCE [LARGE SCALE GENOMIC DNA]</scope>
    <source>
        <strain evidence="2 3">Grewe 0041</strain>
    </source>
</reference>
<name>A0ABR4ALZ6_9LECA</name>
<comment type="caution">
    <text evidence="2">The sequence shown here is derived from an EMBL/GenBank/DDBJ whole genome shotgun (WGS) entry which is preliminary data.</text>
</comment>
<proteinExistence type="predicted"/>
<protein>
    <submittedName>
        <fullName evidence="2">Uncharacterized protein</fullName>
    </submittedName>
</protein>
<dbReference type="InterPro" id="IPR036770">
    <property type="entry name" value="Ankyrin_rpt-contain_sf"/>
</dbReference>
<evidence type="ECO:0000256" key="1">
    <source>
        <dbReference type="SAM" id="MobiDB-lite"/>
    </source>
</evidence>
<dbReference type="Proteomes" id="UP001590951">
    <property type="component" value="Unassembled WGS sequence"/>
</dbReference>
<evidence type="ECO:0000313" key="2">
    <source>
        <dbReference type="EMBL" id="KAL2046762.1"/>
    </source>
</evidence>
<dbReference type="EMBL" id="JBHFEH010000103">
    <property type="protein sequence ID" value="KAL2046762.1"/>
    <property type="molecule type" value="Genomic_DNA"/>
</dbReference>
<keyword evidence="3" id="KW-1185">Reference proteome</keyword>
<evidence type="ECO:0000313" key="3">
    <source>
        <dbReference type="Proteomes" id="UP001590951"/>
    </source>
</evidence>
<sequence>MISSRSSQTAVESESPHAETGFIERTCGKDLLHRYLPQGCHKKHVPRDDNEAEMLDACVTGDDRKLQHLLHAIDSQSGPVFDPDLMLAYSLFATAIEQKQCKILNLLLTTYPSLSMHNIDLLRLAFENPDLDIFKLLHTRSPDIINMEFEMSNTTALMEACVSSDPTLPNYFLDHGADVNEGGFPDAGPLYKAITIGQPLSFIKRLITAGARITGIVVLAAMSRQDTSILRLVVYDNPDGFDTLDFITAQETGNEAIIAMVEDAARKLYERKKEKMGREVKASKKQTSSKHWWQFGK</sequence>
<gene>
    <name evidence="2" type="ORF">ABVK25_011550</name>
</gene>
<dbReference type="Gene3D" id="1.25.40.20">
    <property type="entry name" value="Ankyrin repeat-containing domain"/>
    <property type="match status" value="1"/>
</dbReference>
<dbReference type="SUPFAM" id="SSF48403">
    <property type="entry name" value="Ankyrin repeat"/>
    <property type="match status" value="1"/>
</dbReference>
<organism evidence="2 3">
    <name type="scientific">Lepraria finkii</name>
    <dbReference type="NCBI Taxonomy" id="1340010"/>
    <lineage>
        <taxon>Eukaryota</taxon>
        <taxon>Fungi</taxon>
        <taxon>Dikarya</taxon>
        <taxon>Ascomycota</taxon>
        <taxon>Pezizomycotina</taxon>
        <taxon>Lecanoromycetes</taxon>
        <taxon>OSLEUM clade</taxon>
        <taxon>Lecanoromycetidae</taxon>
        <taxon>Lecanorales</taxon>
        <taxon>Lecanorineae</taxon>
        <taxon>Stereocaulaceae</taxon>
        <taxon>Lepraria</taxon>
    </lineage>
</organism>
<feature type="region of interest" description="Disordered" evidence="1">
    <location>
        <begin position="276"/>
        <end position="297"/>
    </location>
</feature>